<accession>A0A1U9KSA5</accession>
<evidence type="ECO:0000313" key="4">
    <source>
        <dbReference type="Proteomes" id="UP000188604"/>
    </source>
</evidence>
<name>A0A1U9KSA5_9PROT</name>
<dbReference type="STRING" id="320497.A0U93_13150"/>
<dbReference type="OrthoDB" id="481082at2"/>
<reference evidence="3 4" key="1">
    <citation type="submission" date="2016-03" db="EMBL/GenBank/DDBJ databases">
        <title>Acetic acid bacteria sequencing.</title>
        <authorList>
            <person name="Brandt J."/>
            <person name="Jakob F."/>
            <person name="Vogel R.F."/>
        </authorList>
    </citation>
    <scope>NUCLEOTIDE SEQUENCE [LARGE SCALE GENOMIC DNA]</scope>
    <source>
        <strain evidence="3 4">NBRC 101099</strain>
    </source>
</reference>
<dbReference type="RefSeq" id="WP_077807754.1">
    <property type="nucleotide sequence ID" value="NZ_BJXS01000001.1"/>
</dbReference>
<dbReference type="EMBL" id="CP014691">
    <property type="protein sequence ID" value="AQS88706.1"/>
    <property type="molecule type" value="Genomic_DNA"/>
</dbReference>
<feature type="signal peptide" evidence="2">
    <location>
        <begin position="1"/>
        <end position="29"/>
    </location>
</feature>
<dbReference type="PROSITE" id="PS51318">
    <property type="entry name" value="TAT"/>
    <property type="match status" value="1"/>
</dbReference>
<feature type="chain" id="PRO_5044267642" evidence="2">
    <location>
        <begin position="30"/>
        <end position="243"/>
    </location>
</feature>
<feature type="compositionally biased region" description="Gly residues" evidence="1">
    <location>
        <begin position="234"/>
        <end position="243"/>
    </location>
</feature>
<dbReference type="InterPro" id="IPR006311">
    <property type="entry name" value="TAT_signal"/>
</dbReference>
<keyword evidence="4" id="KW-1185">Reference proteome</keyword>
<dbReference type="AlphaFoldDB" id="A0A1U9KSA5"/>
<evidence type="ECO:0000256" key="1">
    <source>
        <dbReference type="SAM" id="MobiDB-lite"/>
    </source>
</evidence>
<keyword evidence="2" id="KW-0732">Signal</keyword>
<protein>
    <submittedName>
        <fullName evidence="3">Uncharacterized protein</fullName>
    </submittedName>
</protein>
<proteinExistence type="predicted"/>
<dbReference type="KEGG" id="nch:A0U93_13150"/>
<feature type="region of interest" description="Disordered" evidence="1">
    <location>
        <begin position="218"/>
        <end position="243"/>
    </location>
</feature>
<dbReference type="Proteomes" id="UP000188604">
    <property type="component" value="Chromosome"/>
</dbReference>
<evidence type="ECO:0000313" key="3">
    <source>
        <dbReference type="EMBL" id="AQS88706.1"/>
    </source>
</evidence>
<gene>
    <name evidence="3" type="ORF">A0U93_13150</name>
</gene>
<evidence type="ECO:0000256" key="2">
    <source>
        <dbReference type="SAM" id="SignalP"/>
    </source>
</evidence>
<organism evidence="3 4">
    <name type="scientific">Neoasaia chiangmaiensis</name>
    <dbReference type="NCBI Taxonomy" id="320497"/>
    <lineage>
        <taxon>Bacteria</taxon>
        <taxon>Pseudomonadati</taxon>
        <taxon>Pseudomonadota</taxon>
        <taxon>Alphaproteobacteria</taxon>
        <taxon>Acetobacterales</taxon>
        <taxon>Acetobacteraceae</taxon>
        <taxon>Neoasaia</taxon>
    </lineage>
</organism>
<sequence length="243" mass="24313">MRQRLRRQLFGKTLLAGLATGLLASAANAAPAAANVAVTAPGCVFDISALPTMGGKVARLLPGTNGDIAGALLQNGAEVVLPPGLAAQDPSLRVGVMLNVRGLWSPSEHLIRAFALAGSPALCAEPMPEMVTAAPPVSAEGVVQRLLHDGDGAVNGALLADGTVIRVPAAGARSADLALGKTIYVDGGGYRTAYGKLVRANIMGPSRAQAVRVTDEPLVPRGAAPGSPAYDEISGGGASGGTE</sequence>